<evidence type="ECO:0000313" key="5">
    <source>
        <dbReference type="Proteomes" id="UP001243330"/>
    </source>
</evidence>
<dbReference type="CDD" id="cd00067">
    <property type="entry name" value="GAL4"/>
    <property type="match status" value="1"/>
</dbReference>
<keyword evidence="1" id="KW-0539">Nucleus</keyword>
<dbReference type="AlphaFoldDB" id="A0AAD8ZXQ4"/>
<evidence type="ECO:0000256" key="2">
    <source>
        <dbReference type="SAM" id="MobiDB-lite"/>
    </source>
</evidence>
<dbReference type="SMART" id="SM00066">
    <property type="entry name" value="GAL4"/>
    <property type="match status" value="1"/>
</dbReference>
<gene>
    <name evidence="4" type="ORF">CCHR01_19756</name>
</gene>
<dbReference type="PROSITE" id="PS50048">
    <property type="entry name" value="ZN2_CY6_FUNGAL_2"/>
    <property type="match status" value="1"/>
</dbReference>
<feature type="region of interest" description="Disordered" evidence="2">
    <location>
        <begin position="113"/>
        <end position="177"/>
    </location>
</feature>
<reference evidence="4" key="1">
    <citation type="submission" date="2023-01" db="EMBL/GenBank/DDBJ databases">
        <title>Colletotrichum chrysophilum M932 genome sequence.</title>
        <authorList>
            <person name="Baroncelli R."/>
        </authorList>
    </citation>
    <scope>NUCLEOTIDE SEQUENCE</scope>
    <source>
        <strain evidence="4">M932</strain>
    </source>
</reference>
<feature type="compositionally biased region" description="Basic and acidic residues" evidence="2">
    <location>
        <begin position="1"/>
        <end position="15"/>
    </location>
</feature>
<feature type="compositionally biased region" description="Polar residues" evidence="2">
    <location>
        <begin position="134"/>
        <end position="145"/>
    </location>
</feature>
<dbReference type="Pfam" id="PF00172">
    <property type="entry name" value="Zn_clus"/>
    <property type="match status" value="1"/>
</dbReference>
<comment type="caution">
    <text evidence="4">The sequence shown here is derived from an EMBL/GenBank/DDBJ whole genome shotgun (WGS) entry which is preliminary data.</text>
</comment>
<dbReference type="GO" id="GO:0008270">
    <property type="term" value="F:zinc ion binding"/>
    <property type="evidence" value="ECO:0007669"/>
    <property type="project" value="InterPro"/>
</dbReference>
<dbReference type="EMBL" id="JAQOWY010001095">
    <property type="protein sequence ID" value="KAK1837621.1"/>
    <property type="molecule type" value="Genomic_DNA"/>
</dbReference>
<proteinExistence type="predicted"/>
<dbReference type="GO" id="GO:0000981">
    <property type="term" value="F:DNA-binding transcription factor activity, RNA polymerase II-specific"/>
    <property type="evidence" value="ECO:0007669"/>
    <property type="project" value="InterPro"/>
</dbReference>
<keyword evidence="5" id="KW-1185">Reference proteome</keyword>
<dbReference type="InterPro" id="IPR001138">
    <property type="entry name" value="Zn2Cys6_DnaBD"/>
</dbReference>
<evidence type="ECO:0000313" key="4">
    <source>
        <dbReference type="EMBL" id="KAK1837621.1"/>
    </source>
</evidence>
<dbReference type="PROSITE" id="PS00463">
    <property type="entry name" value="ZN2_CY6_FUNGAL_1"/>
    <property type="match status" value="1"/>
</dbReference>
<feature type="domain" description="Zn(2)-C6 fungal-type" evidence="3">
    <location>
        <begin position="179"/>
        <end position="208"/>
    </location>
</feature>
<feature type="compositionally biased region" description="Low complexity" evidence="2">
    <location>
        <begin position="121"/>
        <end position="133"/>
    </location>
</feature>
<dbReference type="SUPFAM" id="SSF57701">
    <property type="entry name" value="Zn2/Cys6 DNA-binding domain"/>
    <property type="match status" value="1"/>
</dbReference>
<feature type="compositionally biased region" description="Low complexity" evidence="2">
    <location>
        <begin position="79"/>
        <end position="88"/>
    </location>
</feature>
<name>A0AAD8ZXQ4_9PEZI</name>
<dbReference type="Proteomes" id="UP001243330">
    <property type="component" value="Unassembled WGS sequence"/>
</dbReference>
<feature type="non-terminal residue" evidence="4">
    <location>
        <position position="1"/>
    </location>
</feature>
<dbReference type="Gene3D" id="4.10.240.10">
    <property type="entry name" value="Zn(2)-C6 fungal-type DNA-binding domain"/>
    <property type="match status" value="1"/>
</dbReference>
<protein>
    <submittedName>
        <fullName evidence="4">Fungal specific transcription factor domain-containing protein</fullName>
    </submittedName>
</protein>
<feature type="region of interest" description="Disordered" evidence="2">
    <location>
        <begin position="1"/>
        <end position="101"/>
    </location>
</feature>
<evidence type="ECO:0000259" key="3">
    <source>
        <dbReference type="PROSITE" id="PS50048"/>
    </source>
</evidence>
<sequence>MIPCNDERQIGKFENSKWTTTGKEFGRHENDISSKLVNKASHGASEDIGGSSRLTEQSPVVGLPSPKRPELVSHLESIPSDPNLRDPSPLLPPLDNLRRTDRPTKPVMEMEHFSPASQQSNPTTPATTVNNNPQHSPASPTTSTAPDFPALSRHGATSIPPDQPVAMTASGQPALNPRSCVTCRRRKVRCDKQMPCSNCRRAVIQCIFPAPGP</sequence>
<accession>A0AAD8ZXQ4</accession>
<dbReference type="InterPro" id="IPR036864">
    <property type="entry name" value="Zn2-C6_fun-type_DNA-bd_sf"/>
</dbReference>
<organism evidence="4 5">
    <name type="scientific">Colletotrichum chrysophilum</name>
    <dbReference type="NCBI Taxonomy" id="1836956"/>
    <lineage>
        <taxon>Eukaryota</taxon>
        <taxon>Fungi</taxon>
        <taxon>Dikarya</taxon>
        <taxon>Ascomycota</taxon>
        <taxon>Pezizomycotina</taxon>
        <taxon>Sordariomycetes</taxon>
        <taxon>Hypocreomycetidae</taxon>
        <taxon>Glomerellales</taxon>
        <taxon>Glomerellaceae</taxon>
        <taxon>Colletotrichum</taxon>
        <taxon>Colletotrichum gloeosporioides species complex</taxon>
    </lineage>
</organism>
<evidence type="ECO:0000256" key="1">
    <source>
        <dbReference type="ARBA" id="ARBA00023242"/>
    </source>
</evidence>